<dbReference type="InterPro" id="IPR052022">
    <property type="entry name" value="26kDa_periplasmic_antigen"/>
</dbReference>
<gene>
    <name evidence="1" type="ORF">GRFL_0997</name>
</gene>
<dbReference type="RefSeq" id="WP_158091598.1">
    <property type="nucleotide sequence ID" value="NZ_AMRU01000002.1"/>
</dbReference>
<evidence type="ECO:0000313" key="1">
    <source>
        <dbReference type="EMBL" id="APU67721.1"/>
    </source>
</evidence>
<dbReference type="EMBL" id="CP016359">
    <property type="protein sequence ID" value="APU67721.1"/>
    <property type="molecule type" value="Genomic_DNA"/>
</dbReference>
<accession>A0A1L7I2B2</accession>
<proteinExistence type="predicted"/>
<keyword evidence="2" id="KW-1185">Reference proteome</keyword>
<dbReference type="PANTHER" id="PTHR34387:SF1">
    <property type="entry name" value="PERIPLASMIC IMMUNOGENIC PROTEIN"/>
    <property type="match status" value="1"/>
</dbReference>
<sequence>MIKATGEDEIVPDVAKFQIRLECLRSKVNDSRECLVKQSNDLEAKLKSFGIEEKDLLTTNIDLQKRYTWRNNSQVFLGYAATTNLLVTVRDLDNMDKIYTDLIDDQNINISGLTYEHSKIDSLRNEVYVQAMNNANSLVEKLLEKLPEDHYEIVQVGNTQLESSSADRIYASRDMEMKVMAEEVQYESKNISFSRGTLPVKATIFVEYSID</sequence>
<protein>
    <submittedName>
        <fullName evidence="1">Outer membrane protein</fullName>
    </submittedName>
</protein>
<name>A0A1L7I2B2_9FLAO</name>
<dbReference type="GO" id="GO:0006974">
    <property type="term" value="P:DNA damage response"/>
    <property type="evidence" value="ECO:0007669"/>
    <property type="project" value="TreeGrafter"/>
</dbReference>
<dbReference type="Proteomes" id="UP000186230">
    <property type="component" value="Chromosome"/>
</dbReference>
<dbReference type="PANTHER" id="PTHR34387">
    <property type="entry name" value="SLR1258 PROTEIN"/>
    <property type="match status" value="1"/>
</dbReference>
<dbReference type="AlphaFoldDB" id="A0A1L7I2B2"/>
<dbReference type="STRING" id="1229726.GRFL_0997"/>
<reference evidence="1 2" key="1">
    <citation type="submission" date="2016-07" db="EMBL/GenBank/DDBJ databases">
        <title>Multi-omics approach to identify versatile polysaccharide utilization systems of a marine flavobacterium Gramella flava.</title>
        <authorList>
            <person name="Tang K."/>
        </authorList>
    </citation>
    <scope>NUCLEOTIDE SEQUENCE [LARGE SCALE GENOMIC DNA]</scope>
    <source>
        <strain evidence="1 2">JLT2011</strain>
    </source>
</reference>
<dbReference type="InterPro" id="IPR007497">
    <property type="entry name" value="SIMPL/DUF541"/>
</dbReference>
<dbReference type="Gene3D" id="3.30.110.170">
    <property type="entry name" value="Protein of unknown function (DUF541), domain 1"/>
    <property type="match status" value="1"/>
</dbReference>
<dbReference type="Pfam" id="PF04402">
    <property type="entry name" value="SIMPL"/>
    <property type="match status" value="1"/>
</dbReference>
<dbReference type="KEGG" id="gfl:GRFL_0997"/>
<dbReference type="Gene3D" id="3.30.70.2970">
    <property type="entry name" value="Protein of unknown function (DUF541), domain 2"/>
    <property type="match status" value="1"/>
</dbReference>
<organism evidence="1 2">
    <name type="scientific">Christiangramia flava JLT2011</name>
    <dbReference type="NCBI Taxonomy" id="1229726"/>
    <lineage>
        <taxon>Bacteria</taxon>
        <taxon>Pseudomonadati</taxon>
        <taxon>Bacteroidota</taxon>
        <taxon>Flavobacteriia</taxon>
        <taxon>Flavobacteriales</taxon>
        <taxon>Flavobacteriaceae</taxon>
        <taxon>Christiangramia</taxon>
    </lineage>
</organism>
<evidence type="ECO:0000313" key="2">
    <source>
        <dbReference type="Proteomes" id="UP000186230"/>
    </source>
</evidence>